<feature type="domain" description="Histidine kinase" evidence="11">
    <location>
        <begin position="446"/>
        <end position="664"/>
    </location>
</feature>
<feature type="coiled-coil region" evidence="9">
    <location>
        <begin position="405"/>
        <end position="439"/>
    </location>
</feature>
<protein>
    <recommendedName>
        <fullName evidence="3">histidine kinase</fullName>
        <ecNumber evidence="3">2.7.13.3</ecNumber>
    </recommendedName>
</protein>
<dbReference type="CDD" id="cd16922">
    <property type="entry name" value="HATPase_EvgS-ArcB-TorS-like"/>
    <property type="match status" value="1"/>
</dbReference>
<dbReference type="PROSITE" id="PS50109">
    <property type="entry name" value="HIS_KIN"/>
    <property type="match status" value="1"/>
</dbReference>
<accession>A0A2W5TWB5</accession>
<evidence type="ECO:0000256" key="5">
    <source>
        <dbReference type="ARBA" id="ARBA00022679"/>
    </source>
</evidence>
<organism evidence="14 15">
    <name type="scientific">Archangium gephyra</name>
    <dbReference type="NCBI Taxonomy" id="48"/>
    <lineage>
        <taxon>Bacteria</taxon>
        <taxon>Pseudomonadati</taxon>
        <taxon>Myxococcota</taxon>
        <taxon>Myxococcia</taxon>
        <taxon>Myxococcales</taxon>
        <taxon>Cystobacterineae</taxon>
        <taxon>Archangiaceae</taxon>
        <taxon>Archangium</taxon>
    </lineage>
</organism>
<dbReference type="PANTHER" id="PTHR45339">
    <property type="entry name" value="HYBRID SIGNAL TRANSDUCTION HISTIDINE KINASE J"/>
    <property type="match status" value="1"/>
</dbReference>
<evidence type="ECO:0000256" key="6">
    <source>
        <dbReference type="ARBA" id="ARBA00022777"/>
    </source>
</evidence>
<dbReference type="Gene3D" id="3.30.565.10">
    <property type="entry name" value="Histidine kinase-like ATPase, C-terminal domain"/>
    <property type="match status" value="1"/>
</dbReference>
<evidence type="ECO:0000256" key="9">
    <source>
        <dbReference type="SAM" id="Coils"/>
    </source>
</evidence>
<name>A0A2W5TWB5_9BACT</name>
<keyword evidence="10" id="KW-0472">Membrane</keyword>
<dbReference type="PANTHER" id="PTHR45339:SF1">
    <property type="entry name" value="HYBRID SIGNAL TRANSDUCTION HISTIDINE KINASE J"/>
    <property type="match status" value="1"/>
</dbReference>
<dbReference type="CDD" id="cd06225">
    <property type="entry name" value="HAMP"/>
    <property type="match status" value="1"/>
</dbReference>
<dbReference type="SUPFAM" id="SSF55874">
    <property type="entry name" value="ATPase domain of HSP90 chaperone/DNA topoisomerase II/histidine kinase"/>
    <property type="match status" value="1"/>
</dbReference>
<feature type="domain" description="HAMP" evidence="13">
    <location>
        <begin position="340"/>
        <end position="392"/>
    </location>
</feature>
<dbReference type="InterPro" id="IPR003594">
    <property type="entry name" value="HATPase_dom"/>
</dbReference>
<dbReference type="Gene3D" id="3.40.50.2300">
    <property type="match status" value="3"/>
</dbReference>
<evidence type="ECO:0000259" key="11">
    <source>
        <dbReference type="PROSITE" id="PS50109"/>
    </source>
</evidence>
<evidence type="ECO:0000256" key="10">
    <source>
        <dbReference type="SAM" id="Phobius"/>
    </source>
</evidence>
<dbReference type="InterPro" id="IPR003660">
    <property type="entry name" value="HAMP_dom"/>
</dbReference>
<evidence type="ECO:0000256" key="1">
    <source>
        <dbReference type="ARBA" id="ARBA00000085"/>
    </source>
</evidence>
<dbReference type="Pfam" id="PF00072">
    <property type="entry name" value="Response_reg"/>
    <property type="match status" value="2"/>
</dbReference>
<dbReference type="InterPro" id="IPR004358">
    <property type="entry name" value="Sig_transdc_His_kin-like_C"/>
</dbReference>
<dbReference type="EMBL" id="QFQP01000001">
    <property type="protein sequence ID" value="PZR18722.1"/>
    <property type="molecule type" value="Genomic_DNA"/>
</dbReference>
<keyword evidence="10" id="KW-0812">Transmembrane</keyword>
<dbReference type="InterPro" id="IPR036097">
    <property type="entry name" value="HisK_dim/P_sf"/>
</dbReference>
<feature type="domain" description="Response regulatory" evidence="12">
    <location>
        <begin position="921"/>
        <end position="1037"/>
    </location>
</feature>
<dbReference type="Proteomes" id="UP000249061">
    <property type="component" value="Unassembled WGS sequence"/>
</dbReference>
<dbReference type="Pfam" id="PF02518">
    <property type="entry name" value="HATPase_c"/>
    <property type="match status" value="1"/>
</dbReference>
<evidence type="ECO:0000256" key="8">
    <source>
        <dbReference type="PROSITE-ProRule" id="PRU00169"/>
    </source>
</evidence>
<feature type="modified residue" description="4-aspartylphosphate" evidence="8">
    <location>
        <position position="970"/>
    </location>
</feature>
<dbReference type="SMART" id="SM00388">
    <property type="entry name" value="HisKA"/>
    <property type="match status" value="1"/>
</dbReference>
<evidence type="ECO:0000256" key="2">
    <source>
        <dbReference type="ARBA" id="ARBA00004370"/>
    </source>
</evidence>
<dbReference type="SUPFAM" id="SSF158472">
    <property type="entry name" value="HAMP domain-like"/>
    <property type="match status" value="1"/>
</dbReference>
<feature type="modified residue" description="4-aspartylphosphate" evidence="8">
    <location>
        <position position="841"/>
    </location>
</feature>
<evidence type="ECO:0000256" key="3">
    <source>
        <dbReference type="ARBA" id="ARBA00012438"/>
    </source>
</evidence>
<dbReference type="GO" id="GO:0016020">
    <property type="term" value="C:membrane"/>
    <property type="evidence" value="ECO:0007669"/>
    <property type="project" value="UniProtKB-SubCell"/>
</dbReference>
<comment type="catalytic activity">
    <reaction evidence="1">
        <text>ATP + protein L-histidine = ADP + protein N-phospho-L-histidine.</text>
        <dbReference type="EC" id="2.7.13.3"/>
    </reaction>
</comment>
<evidence type="ECO:0000259" key="13">
    <source>
        <dbReference type="PROSITE" id="PS50885"/>
    </source>
</evidence>
<dbReference type="SMART" id="SM00304">
    <property type="entry name" value="HAMP"/>
    <property type="match status" value="1"/>
</dbReference>
<keyword evidence="5" id="KW-0808">Transferase</keyword>
<evidence type="ECO:0000313" key="15">
    <source>
        <dbReference type="Proteomes" id="UP000249061"/>
    </source>
</evidence>
<dbReference type="InterPro" id="IPR001789">
    <property type="entry name" value="Sig_transdc_resp-reg_receiver"/>
</dbReference>
<evidence type="ECO:0000313" key="14">
    <source>
        <dbReference type="EMBL" id="PZR18722.1"/>
    </source>
</evidence>
<comment type="subcellular location">
    <subcellularLocation>
        <location evidence="2">Membrane</location>
    </subcellularLocation>
</comment>
<keyword evidence="4 8" id="KW-0597">Phosphoprotein</keyword>
<dbReference type="CDD" id="cd00082">
    <property type="entry name" value="HisKA"/>
    <property type="match status" value="1"/>
</dbReference>
<comment type="caution">
    <text evidence="14">The sequence shown here is derived from an EMBL/GenBank/DDBJ whole genome shotgun (WGS) entry which is preliminary data.</text>
</comment>
<dbReference type="SMART" id="SM00448">
    <property type="entry name" value="REC"/>
    <property type="match status" value="2"/>
</dbReference>
<dbReference type="InterPro" id="IPR005467">
    <property type="entry name" value="His_kinase_dom"/>
</dbReference>
<evidence type="ECO:0000256" key="4">
    <source>
        <dbReference type="ARBA" id="ARBA00022553"/>
    </source>
</evidence>
<dbReference type="PROSITE" id="PS50885">
    <property type="entry name" value="HAMP"/>
    <property type="match status" value="1"/>
</dbReference>
<dbReference type="PROSITE" id="PS50110">
    <property type="entry name" value="RESPONSE_REGULATORY"/>
    <property type="match status" value="2"/>
</dbReference>
<keyword evidence="6" id="KW-0418">Kinase</keyword>
<keyword evidence="9" id="KW-0175">Coiled coil</keyword>
<dbReference type="Gene3D" id="1.10.287.130">
    <property type="match status" value="1"/>
</dbReference>
<sequence length="1039" mass="113241">MAFKNWPLSLKVAVVALVAAVLPVVAAAVITYLGSQQTVTDAVRAQLTSHAERVTDELDAFNATFVDLATLLASVSSVQLAAQPNAPAEEIARARGVLSGVTQRDHRIASVMLVDGRGTVRLCTNPSLEGTSVKERSDFVAGSSGRTSISALFVPDGARENEGVISYTAPLNDGGFVAVLARADAFWSIAQRLNDRVWEGSYVVVLDASGIRIAHGSRADLLFRPSGLVTPRDRSQYLRTRRFGEDTEKYLEPVEEPLEWRASVRHSGGSSELMEYGPNAAGQGERVAIARRMKSVPWTVVAVVSSKAITTPLSQLIARLLWRTMVVVLLGFIFAFILARRMVAPVQPLVDAARDLSRGLTPQPVPVDRSDELGELTVQFNDMMKATVTHRTELESRVEERTHSLTAANRELKVQQEELRAQQSELERKNQEVEKATQLKTSFLANMSHELRTPLNSVIGFSELLSDEAGDSLSERHRKYLRDVRGAGKHLLALINDILDISKIEAGRLDLRREIIPATELITNAQSLVAGTALRREILITQEVRSQRSVSVDPEKLRQTLVNLLSNAIKFSPSKSEVVISVEDIGSRVRFSVRDHGPGIEPELMPRLFEPFVQGENPMVKKHQGAGLGLAISRRLVESHGGRLQVVSARGQGATFFFDLEAHLGEQRQLTPSHGSPASNRIPVLLVEPRADRAAALRAALRASGFEVGTPNSEEPVVEAARRLLPKVLVFTPGEDDSLDGLRAIRSDAALKDLPVVLTTAPHASGVLGKPLETGEVVNAVRRATSGRTPARVLVVDDDRRALELVRAALTPQGYDVETCESGAAALNAARANKPDVLLTDLMMPEMSGFELVEHLAADPALRSIPVLVLTALDLNPAQREQLRERTFATARKGDVTAMEIVATVERLTRRTAAPGSQQRTILVVDDHDLNRELARAHLERRGFYVVEADGGEVGVRMTKELKPALVLMDLSMPGMDGFAAFKEIRGNDSTKHIPVVALTAMAMRRDEEAVHAAGFDGYLTKPLEASRLDAELARLVTS</sequence>
<feature type="transmembrane region" description="Helical" evidence="10">
    <location>
        <begin position="320"/>
        <end position="339"/>
    </location>
</feature>
<dbReference type="AlphaFoldDB" id="A0A2W5TWB5"/>
<dbReference type="Pfam" id="PF00672">
    <property type="entry name" value="HAMP"/>
    <property type="match status" value="1"/>
</dbReference>
<dbReference type="Pfam" id="PF00512">
    <property type="entry name" value="HisKA"/>
    <property type="match status" value="1"/>
</dbReference>
<dbReference type="InterPro" id="IPR011006">
    <property type="entry name" value="CheY-like_superfamily"/>
</dbReference>
<evidence type="ECO:0000256" key="7">
    <source>
        <dbReference type="ARBA" id="ARBA00023012"/>
    </source>
</evidence>
<keyword evidence="10" id="KW-1133">Transmembrane helix</keyword>
<gene>
    <name evidence="14" type="ORF">DI536_02260</name>
</gene>
<dbReference type="EC" id="2.7.13.3" evidence="3"/>
<keyword evidence="7" id="KW-0902">Two-component regulatory system</keyword>
<proteinExistence type="predicted"/>
<feature type="domain" description="Response regulatory" evidence="12">
    <location>
        <begin position="792"/>
        <end position="909"/>
    </location>
</feature>
<dbReference type="Gene3D" id="3.30.450.20">
    <property type="entry name" value="PAS domain"/>
    <property type="match status" value="1"/>
</dbReference>
<dbReference type="GO" id="GO:0000155">
    <property type="term" value="F:phosphorelay sensor kinase activity"/>
    <property type="evidence" value="ECO:0007669"/>
    <property type="project" value="InterPro"/>
</dbReference>
<reference evidence="14 15" key="1">
    <citation type="submission" date="2017-08" db="EMBL/GenBank/DDBJ databases">
        <title>Infants hospitalized years apart are colonized by the same room-sourced microbial strains.</title>
        <authorList>
            <person name="Brooks B."/>
            <person name="Olm M.R."/>
            <person name="Firek B.A."/>
            <person name="Baker R."/>
            <person name="Thomas B.C."/>
            <person name="Morowitz M.J."/>
            <person name="Banfield J.F."/>
        </authorList>
    </citation>
    <scope>NUCLEOTIDE SEQUENCE [LARGE SCALE GENOMIC DNA]</scope>
    <source>
        <strain evidence="14">S2_003_000_R2_14</strain>
    </source>
</reference>
<dbReference type="SMART" id="SM00387">
    <property type="entry name" value="HATPase_c"/>
    <property type="match status" value="1"/>
</dbReference>
<dbReference type="Gene3D" id="6.10.340.10">
    <property type="match status" value="1"/>
</dbReference>
<dbReference type="PRINTS" id="PR00344">
    <property type="entry name" value="BCTRLSENSOR"/>
</dbReference>
<dbReference type="InterPro" id="IPR003661">
    <property type="entry name" value="HisK_dim/P_dom"/>
</dbReference>
<evidence type="ECO:0000259" key="12">
    <source>
        <dbReference type="PROSITE" id="PS50110"/>
    </source>
</evidence>
<dbReference type="SUPFAM" id="SSF52172">
    <property type="entry name" value="CheY-like"/>
    <property type="match status" value="3"/>
</dbReference>
<dbReference type="SUPFAM" id="SSF47384">
    <property type="entry name" value="Homodimeric domain of signal transducing histidine kinase"/>
    <property type="match status" value="1"/>
</dbReference>
<dbReference type="FunFam" id="3.30.565.10:FF:000006">
    <property type="entry name" value="Sensor histidine kinase WalK"/>
    <property type="match status" value="1"/>
</dbReference>
<dbReference type="InterPro" id="IPR036890">
    <property type="entry name" value="HATPase_C_sf"/>
</dbReference>